<feature type="compositionally biased region" description="Basic and acidic residues" evidence="2">
    <location>
        <begin position="177"/>
        <end position="194"/>
    </location>
</feature>
<evidence type="ECO:0000313" key="3">
    <source>
        <dbReference type="EMBL" id="CAJ0591022.1"/>
    </source>
</evidence>
<dbReference type="AlphaFoldDB" id="A0AA36GE78"/>
<organism evidence="3 4">
    <name type="scientific">Cylicocyclus nassatus</name>
    <name type="common">Nematode worm</name>
    <dbReference type="NCBI Taxonomy" id="53992"/>
    <lineage>
        <taxon>Eukaryota</taxon>
        <taxon>Metazoa</taxon>
        <taxon>Ecdysozoa</taxon>
        <taxon>Nematoda</taxon>
        <taxon>Chromadorea</taxon>
        <taxon>Rhabditida</taxon>
        <taxon>Rhabditina</taxon>
        <taxon>Rhabditomorpha</taxon>
        <taxon>Strongyloidea</taxon>
        <taxon>Strongylidae</taxon>
        <taxon>Cylicocyclus</taxon>
    </lineage>
</organism>
<dbReference type="InterPro" id="IPR012899">
    <property type="entry name" value="LTXXQ"/>
</dbReference>
<dbReference type="Proteomes" id="UP001176961">
    <property type="component" value="Unassembled WGS sequence"/>
</dbReference>
<keyword evidence="4" id="KW-1185">Reference proteome</keyword>
<protein>
    <submittedName>
        <fullName evidence="3">Uncharacterized protein</fullName>
    </submittedName>
</protein>
<feature type="region of interest" description="Disordered" evidence="2">
    <location>
        <begin position="177"/>
        <end position="202"/>
    </location>
</feature>
<comment type="caution">
    <text evidence="3">The sequence shown here is derived from an EMBL/GenBank/DDBJ whole genome shotgun (WGS) entry which is preliminary data.</text>
</comment>
<evidence type="ECO:0000313" key="4">
    <source>
        <dbReference type="Proteomes" id="UP001176961"/>
    </source>
</evidence>
<dbReference type="Pfam" id="PF07813">
    <property type="entry name" value="LTXXQ"/>
    <property type="match status" value="1"/>
</dbReference>
<proteinExistence type="predicted"/>
<feature type="coiled-coil region" evidence="1">
    <location>
        <begin position="96"/>
        <end position="123"/>
    </location>
</feature>
<evidence type="ECO:0000256" key="2">
    <source>
        <dbReference type="SAM" id="MobiDB-lite"/>
    </source>
</evidence>
<accession>A0AA36GE78</accession>
<dbReference type="EMBL" id="CATQJL010000001">
    <property type="protein sequence ID" value="CAJ0591022.1"/>
    <property type="molecule type" value="Genomic_DNA"/>
</dbReference>
<evidence type="ECO:0000256" key="1">
    <source>
        <dbReference type="SAM" id="Coils"/>
    </source>
</evidence>
<gene>
    <name evidence="3" type="ORF">CYNAS_LOCUS3005</name>
</gene>
<name>A0AA36GE78_CYLNA</name>
<reference evidence="3" key="1">
    <citation type="submission" date="2023-07" db="EMBL/GenBank/DDBJ databases">
        <authorList>
            <consortium name="CYATHOMIX"/>
        </authorList>
    </citation>
    <scope>NUCLEOTIDE SEQUENCE</scope>
    <source>
        <strain evidence="3">N/A</strain>
    </source>
</reference>
<keyword evidence="1" id="KW-0175">Coiled coil</keyword>
<sequence length="202" mass="23240">MDAISFASDRAINFLQSSTGKSAAILFSSGVERNNWVNAKMLKLVALFALVMIVTAQMGPGGPGGPGGPFRMEIPGVSAASMERLHQMMNPRPNGFQEFRQRIEQWENSLPEAERQAAQAHRERMRQRHREFMEKGIPGVSKESMQRLHEMMRNSRPEGREAFRQRMDEWVNSLSPEERAAAEAHRQQMRERFRNFRNRQAQ</sequence>